<reference evidence="1 2" key="1">
    <citation type="submission" date="2013-02" db="EMBL/GenBank/DDBJ databases">
        <title>The Genome Sequence of Enterococcus phoeniculicola BAA-412.</title>
        <authorList>
            <consortium name="The Broad Institute Genome Sequencing Platform"/>
            <consortium name="The Broad Institute Genome Sequencing Center for Infectious Disease"/>
            <person name="Earl A.M."/>
            <person name="Gilmore M.S."/>
            <person name="Lebreton F."/>
            <person name="Walker B."/>
            <person name="Young S.K."/>
            <person name="Zeng Q."/>
            <person name="Gargeya S."/>
            <person name="Fitzgerald M."/>
            <person name="Haas B."/>
            <person name="Abouelleil A."/>
            <person name="Alvarado L."/>
            <person name="Arachchi H.M."/>
            <person name="Berlin A.M."/>
            <person name="Chapman S.B."/>
            <person name="Dewar J."/>
            <person name="Goldberg J."/>
            <person name="Griggs A."/>
            <person name="Gujja S."/>
            <person name="Hansen M."/>
            <person name="Howarth C."/>
            <person name="Imamovic A."/>
            <person name="Larimer J."/>
            <person name="McCowan C."/>
            <person name="Murphy C."/>
            <person name="Neiman D."/>
            <person name="Pearson M."/>
            <person name="Priest M."/>
            <person name="Roberts A."/>
            <person name="Saif S."/>
            <person name="Shea T."/>
            <person name="Sisk P."/>
            <person name="Sykes S."/>
            <person name="Wortman J."/>
            <person name="Nusbaum C."/>
            <person name="Birren B."/>
        </authorList>
    </citation>
    <scope>NUCLEOTIDE SEQUENCE [LARGE SCALE GENOMIC DNA]</scope>
    <source>
        <strain evidence="1 2">ATCC BAA-412</strain>
    </source>
</reference>
<dbReference type="InterPro" id="IPR011256">
    <property type="entry name" value="Reg_factor_effector_dom_sf"/>
</dbReference>
<dbReference type="STRING" id="154621.RV11_GL000907"/>
<dbReference type="Gene3D" id="3.20.80.10">
    <property type="entry name" value="Regulatory factor, effector binding domain"/>
    <property type="match status" value="1"/>
</dbReference>
<gene>
    <name evidence="1" type="ORF">UC3_03097</name>
</gene>
<dbReference type="EMBL" id="AJAT01000017">
    <property type="protein sequence ID" value="EOL42744.1"/>
    <property type="molecule type" value="Genomic_DNA"/>
</dbReference>
<name>R3TMK2_9ENTE</name>
<accession>R3TMK2</accession>
<dbReference type="eggNOG" id="COG3708">
    <property type="taxonomic scope" value="Bacteria"/>
</dbReference>
<protein>
    <recommendedName>
        <fullName evidence="3">Integron-associated effector binding protein domain-containing protein</fullName>
    </recommendedName>
</protein>
<keyword evidence="2" id="KW-1185">Reference proteome</keyword>
<comment type="caution">
    <text evidence="1">The sequence shown here is derived from an EMBL/GenBank/DDBJ whole genome shotgun (WGS) entry which is preliminary data.</text>
</comment>
<dbReference type="OrthoDB" id="3173400at2"/>
<dbReference type="Proteomes" id="UP000013785">
    <property type="component" value="Unassembled WGS sequence"/>
</dbReference>
<proteinExistence type="predicted"/>
<dbReference type="HOGENOM" id="CLU_106591_2_0_9"/>
<dbReference type="AlphaFoldDB" id="R3TMK2"/>
<sequence>MKFSILNTTKTNNFHDPEIQTKIVGLWEKSGETVQRALKEGKVAACIYHDYASNYKGDYLVSIAIEDSRSGAFDTSVYQWKEYPVDESDKLGVLKTWKKIWEEEEQHLIKRIYAFDFESYRPDGRVAIHVAIQGAAPEEF</sequence>
<organism evidence="1 2">
    <name type="scientific">Enterococcus phoeniculicola ATCC BAA-412</name>
    <dbReference type="NCBI Taxonomy" id="1158610"/>
    <lineage>
        <taxon>Bacteria</taxon>
        <taxon>Bacillati</taxon>
        <taxon>Bacillota</taxon>
        <taxon>Bacilli</taxon>
        <taxon>Lactobacillales</taxon>
        <taxon>Enterococcaceae</taxon>
        <taxon>Enterococcus</taxon>
    </lineage>
</organism>
<evidence type="ECO:0008006" key="3">
    <source>
        <dbReference type="Google" id="ProtNLM"/>
    </source>
</evidence>
<dbReference type="PATRIC" id="fig|1158610.3.peg.3081"/>
<dbReference type="RefSeq" id="WP_010769731.1">
    <property type="nucleotide sequence ID" value="NZ_ASWE01000001.1"/>
</dbReference>
<evidence type="ECO:0000313" key="2">
    <source>
        <dbReference type="Proteomes" id="UP000013785"/>
    </source>
</evidence>
<evidence type="ECO:0000313" key="1">
    <source>
        <dbReference type="EMBL" id="EOL42744.1"/>
    </source>
</evidence>